<reference evidence="5 6" key="1">
    <citation type="submission" date="2020-02" db="EMBL/GenBank/DDBJ databases">
        <authorList>
            <person name="Zheng R.K."/>
            <person name="Sun C.M."/>
        </authorList>
    </citation>
    <scope>NUCLEOTIDE SEQUENCE [LARGE SCALE GENOMIC DNA]</scope>
    <source>
        <strain evidence="6">zrk13</strain>
    </source>
</reference>
<keyword evidence="3" id="KW-1133">Transmembrane helix</keyword>
<dbReference type="EMBL" id="CP048914">
    <property type="protein sequence ID" value="QMS85011.1"/>
    <property type="molecule type" value="Genomic_DNA"/>
</dbReference>
<evidence type="ECO:0000256" key="3">
    <source>
        <dbReference type="SAM" id="Phobius"/>
    </source>
</evidence>
<keyword evidence="3" id="KW-0472">Membrane</keyword>
<accession>A0A7L7KQD9</accession>
<keyword evidence="2" id="KW-0456">Lyase</keyword>
<dbReference type="InterPro" id="IPR036660">
    <property type="entry name" value="Fe-S_hydroAse_TtdB_cat_sf"/>
</dbReference>
<dbReference type="Gene3D" id="3.20.130.10">
    <property type="entry name" value="Fe-S hydro-lyase, tartrate dehydratase beta-type, catalytic domain"/>
    <property type="match status" value="1"/>
</dbReference>
<dbReference type="GO" id="GO:0016836">
    <property type="term" value="F:hydro-lyase activity"/>
    <property type="evidence" value="ECO:0007669"/>
    <property type="project" value="InterPro"/>
</dbReference>
<dbReference type="KEGG" id="xcl:G4Z02_04330"/>
<feature type="domain" description="Fe-S hydro-lyase tartrate dehydratase beta-type catalytic" evidence="4">
    <location>
        <begin position="2"/>
        <end position="169"/>
    </location>
</feature>
<dbReference type="RefSeq" id="WP_258878637.1">
    <property type="nucleotide sequence ID" value="NZ_CP048914.1"/>
</dbReference>
<feature type="transmembrane region" description="Helical" evidence="3">
    <location>
        <begin position="114"/>
        <end position="131"/>
    </location>
</feature>
<dbReference type="PANTHER" id="PTHR43351">
    <property type="entry name" value="L(+)-TARTRATE DEHYDRATASE SUBUNIT BETA"/>
    <property type="match status" value="1"/>
</dbReference>
<name>A0A7L7KQD9_9MOLU</name>
<dbReference type="AlphaFoldDB" id="A0A7L7KQD9"/>
<sequence length="170" mass="18667">MIRMTTPITNDDVERLYAGEKVLISGTIYTARDQAHIRLLTEERPAFDIDGSVIFYVGPTPARGGNPIGSSGPTSSYRMDNITSNLMQQGLKLMIGKGDRSEAFRQEMMKYKSVYLIATGGAGALLASTVLSSKTIMYEDLGAEAIRELTVKDFPCFVAYDIHGGNIFQR</sequence>
<protein>
    <submittedName>
        <fullName evidence="5">TRZ/ATZ family protein</fullName>
    </submittedName>
</protein>
<dbReference type="Pfam" id="PF05683">
    <property type="entry name" value="Fumerase_C"/>
    <property type="match status" value="1"/>
</dbReference>
<evidence type="ECO:0000259" key="4">
    <source>
        <dbReference type="Pfam" id="PF05683"/>
    </source>
</evidence>
<evidence type="ECO:0000256" key="1">
    <source>
        <dbReference type="ARBA" id="ARBA00008876"/>
    </source>
</evidence>
<dbReference type="Proteomes" id="UP000514720">
    <property type="component" value="Chromosome"/>
</dbReference>
<evidence type="ECO:0000313" key="5">
    <source>
        <dbReference type="EMBL" id="QMS85011.1"/>
    </source>
</evidence>
<organism evidence="5 6">
    <name type="scientific">Candidatus Xianfuyuplasma coldseepsis</name>
    <dbReference type="NCBI Taxonomy" id="2782163"/>
    <lineage>
        <taxon>Bacteria</taxon>
        <taxon>Bacillati</taxon>
        <taxon>Mycoplasmatota</taxon>
        <taxon>Mollicutes</taxon>
        <taxon>Candidatus Izemoplasmatales</taxon>
        <taxon>Candidatus Izemoplasmataceae</taxon>
        <taxon>Candidatus Xianfuyuplasma</taxon>
    </lineage>
</organism>
<dbReference type="NCBIfam" id="TIGR00723">
    <property type="entry name" value="ttdB_fumA_fumB"/>
    <property type="match status" value="1"/>
</dbReference>
<dbReference type="InterPro" id="IPR004647">
    <property type="entry name" value="Fe-S_hydro-lyase_TtdB-typ_cat"/>
</dbReference>
<proteinExistence type="inferred from homology"/>
<gene>
    <name evidence="5" type="ORF">G4Z02_04330</name>
</gene>
<keyword evidence="3" id="KW-0812">Transmembrane</keyword>
<dbReference type="PANTHER" id="PTHR43351:SF2">
    <property type="entry name" value="L(+)-TARTRATE DEHYDRATASE SUBUNIT BETA-RELATED"/>
    <property type="match status" value="1"/>
</dbReference>
<keyword evidence="6" id="KW-1185">Reference proteome</keyword>
<evidence type="ECO:0000313" key="6">
    <source>
        <dbReference type="Proteomes" id="UP000514720"/>
    </source>
</evidence>
<dbReference type="SUPFAM" id="SSF117457">
    <property type="entry name" value="FumA C-terminal domain-like"/>
    <property type="match status" value="1"/>
</dbReference>
<evidence type="ECO:0000256" key="2">
    <source>
        <dbReference type="ARBA" id="ARBA00023239"/>
    </source>
</evidence>
<comment type="similarity">
    <text evidence="1">Belongs to the class-I fumarase family.</text>
</comment>